<evidence type="ECO:0000313" key="2">
    <source>
        <dbReference type="EMBL" id="UZP73856.1"/>
    </source>
</evidence>
<sequence>MEEIKWRWRHFDTMSAAAWHEVLMLRADIFVVEQTCPYQDPDYKDLKCWHLTGHMGDELVATLRVVPPGVSYDECSIGRVSISRKLRGQRRGVELMKIGMGFCASKWDTGIRISGQAYLQEFYEALGFVTENGPYMEDDIPHYEMLYSGTTQ</sequence>
<dbReference type="RefSeq" id="WP_279242655.1">
    <property type="nucleotide sequence ID" value="NZ_CP036501.1"/>
</dbReference>
<name>A0ABY6Q5A6_9GAMM</name>
<accession>A0ABY6Q5A6</accession>
<dbReference type="InterPro" id="IPR016181">
    <property type="entry name" value="Acyl_CoA_acyltransferase"/>
</dbReference>
<gene>
    <name evidence="2" type="ORF">E0F26_03455</name>
</gene>
<dbReference type="PROSITE" id="PS51186">
    <property type="entry name" value="GNAT"/>
    <property type="match status" value="1"/>
</dbReference>
<evidence type="ECO:0000313" key="3">
    <source>
        <dbReference type="Proteomes" id="UP001317963"/>
    </source>
</evidence>
<reference evidence="2 3" key="1">
    <citation type="submission" date="2019-02" db="EMBL/GenBank/DDBJ databases">
        <title>Halieaceae_genomes.</title>
        <authorList>
            <person name="Li S.-H."/>
        </authorList>
    </citation>
    <scope>NUCLEOTIDE SEQUENCE [LARGE SCALE GENOMIC DNA]</scope>
    <source>
        <strain evidence="2 3">JH123</strain>
    </source>
</reference>
<protein>
    <submittedName>
        <fullName evidence="2">GNAT family N-acetyltransferase</fullName>
    </submittedName>
</protein>
<dbReference type="EMBL" id="CP036501">
    <property type="protein sequence ID" value="UZP73856.1"/>
    <property type="molecule type" value="Genomic_DNA"/>
</dbReference>
<dbReference type="SUPFAM" id="SSF55729">
    <property type="entry name" value="Acyl-CoA N-acyltransferases (Nat)"/>
    <property type="match status" value="1"/>
</dbReference>
<dbReference type="Proteomes" id="UP001317963">
    <property type="component" value="Chromosome"/>
</dbReference>
<dbReference type="Gene3D" id="3.40.630.30">
    <property type="match status" value="1"/>
</dbReference>
<dbReference type="Pfam" id="PF13673">
    <property type="entry name" value="Acetyltransf_10"/>
    <property type="match status" value="1"/>
</dbReference>
<feature type="domain" description="N-acetyltransferase" evidence="1">
    <location>
        <begin position="9"/>
        <end position="150"/>
    </location>
</feature>
<dbReference type="InterPro" id="IPR000182">
    <property type="entry name" value="GNAT_dom"/>
</dbReference>
<keyword evidence="3" id="KW-1185">Reference proteome</keyword>
<evidence type="ECO:0000259" key="1">
    <source>
        <dbReference type="PROSITE" id="PS51186"/>
    </source>
</evidence>
<proteinExistence type="predicted"/>
<organism evidence="2 3">
    <name type="scientific">Candidatus Paraluminiphilus aquimaris</name>
    <dbReference type="NCBI Taxonomy" id="2518994"/>
    <lineage>
        <taxon>Bacteria</taxon>
        <taxon>Pseudomonadati</taxon>
        <taxon>Pseudomonadota</taxon>
        <taxon>Gammaproteobacteria</taxon>
        <taxon>Cellvibrionales</taxon>
        <taxon>Halieaceae</taxon>
        <taxon>Candidatus Paraluminiphilus</taxon>
    </lineage>
</organism>